<name>E6K0I5_PARDN</name>
<gene>
    <name evidence="1" type="ORF">HMPREF0620_0328</name>
</gene>
<evidence type="ECO:0000313" key="2">
    <source>
        <dbReference type="Proteomes" id="UP000004946"/>
    </source>
</evidence>
<protein>
    <submittedName>
        <fullName evidence="1">WXG100 family type VII secretion target</fullName>
    </submittedName>
</protein>
<dbReference type="InterPro" id="IPR036689">
    <property type="entry name" value="ESAT-6-like_sf"/>
</dbReference>
<proteinExistence type="predicted"/>
<dbReference type="Proteomes" id="UP000004946">
    <property type="component" value="Chromosome"/>
</dbReference>
<comment type="caution">
    <text evidence="1">The sequence shown here is derived from an EMBL/GenBank/DDBJ whole genome shotgun (WGS) entry which is preliminary data.</text>
</comment>
<dbReference type="Pfam" id="PF06013">
    <property type="entry name" value="WXG100"/>
    <property type="match status" value="1"/>
</dbReference>
<dbReference type="Gene3D" id="1.10.287.1060">
    <property type="entry name" value="ESAT-6-like"/>
    <property type="match status" value="1"/>
</dbReference>
<dbReference type="eggNOG" id="COG4842">
    <property type="taxonomic scope" value="Bacteria"/>
</dbReference>
<dbReference type="InterPro" id="IPR010310">
    <property type="entry name" value="T7SS_ESAT-6-like"/>
</dbReference>
<keyword evidence="2" id="KW-1185">Reference proteome</keyword>
<dbReference type="EMBL" id="AEON01000001">
    <property type="protein sequence ID" value="EFT83323.1"/>
    <property type="molecule type" value="Genomic_DNA"/>
</dbReference>
<dbReference type="HOGENOM" id="CLU_163417_1_0_11"/>
<accession>E6K0I5</accession>
<evidence type="ECO:0000313" key="1">
    <source>
        <dbReference type="EMBL" id="EFT83323.1"/>
    </source>
</evidence>
<dbReference type="AlphaFoldDB" id="E6K0I5"/>
<sequence length="116" mass="12762">MGPLWKRRAFFSRKKDSFMANLNVTYEELTTQASNLKAGEEELMSTLNRLQGQVNQLISAGFQTDKASGAFGTSYEQFTKGAKETISGLEGMASFLRKAQQSMSEMDSSLASSLQS</sequence>
<organism evidence="1 2">
    <name type="scientific">Parascardovia denticolens DSM 10105 = JCM 12538</name>
    <dbReference type="NCBI Taxonomy" id="864564"/>
    <lineage>
        <taxon>Bacteria</taxon>
        <taxon>Bacillati</taxon>
        <taxon>Actinomycetota</taxon>
        <taxon>Actinomycetes</taxon>
        <taxon>Bifidobacteriales</taxon>
        <taxon>Bifidobacteriaceae</taxon>
        <taxon>Parascardovia</taxon>
    </lineage>
</organism>
<reference evidence="1 2" key="1">
    <citation type="submission" date="2010-12" db="EMBL/GenBank/DDBJ databases">
        <authorList>
            <person name="Muzny D."/>
            <person name="Qin X."/>
            <person name="Buhay C."/>
            <person name="Dugan-Rocha S."/>
            <person name="Ding Y."/>
            <person name="Chen G."/>
            <person name="Hawes A."/>
            <person name="Holder M."/>
            <person name="Jhangiani S."/>
            <person name="Johnson A."/>
            <person name="Khan Z."/>
            <person name="Li Z."/>
            <person name="Liu W."/>
            <person name="Liu X."/>
            <person name="Perez L."/>
            <person name="Shen H."/>
            <person name="Wang Q."/>
            <person name="Watt J."/>
            <person name="Xi L."/>
            <person name="Xin Y."/>
            <person name="Zhou J."/>
            <person name="Deng J."/>
            <person name="Jiang H."/>
            <person name="Liu Y."/>
            <person name="Qu J."/>
            <person name="Song X.-Z."/>
            <person name="Zhang L."/>
            <person name="Villasana D."/>
            <person name="Johnson A."/>
            <person name="Liu J."/>
            <person name="Liyanage D."/>
            <person name="Lorensuhewa L."/>
            <person name="Robinson T."/>
            <person name="Song A."/>
            <person name="Song B.-B."/>
            <person name="Dinh H."/>
            <person name="Thornton R."/>
            <person name="Coyle M."/>
            <person name="Francisco L."/>
            <person name="Jackson L."/>
            <person name="Javaid M."/>
            <person name="Korchina V."/>
            <person name="Kovar C."/>
            <person name="Mata R."/>
            <person name="Mathew T."/>
            <person name="Ngo R."/>
            <person name="Nguyen L."/>
            <person name="Nguyen N."/>
            <person name="Okwuonu G."/>
            <person name="Ongeri F."/>
            <person name="Pham C."/>
            <person name="Simmons D."/>
            <person name="Wilczek-Boney K."/>
            <person name="Hale W."/>
            <person name="Jakkamsetti A."/>
            <person name="Pham P."/>
            <person name="Ruth R."/>
            <person name="San Lucas F."/>
            <person name="Warren J."/>
            <person name="Zhang J."/>
            <person name="Zhao Z."/>
            <person name="Zhou C."/>
            <person name="Zhu D."/>
            <person name="Lee S."/>
            <person name="Bess C."/>
            <person name="Blankenburg K."/>
            <person name="Forbes L."/>
            <person name="Fu Q."/>
            <person name="Gubbala S."/>
            <person name="Hirani K."/>
            <person name="Jayaseelan J.C."/>
            <person name="Lara F."/>
            <person name="Munidasa M."/>
            <person name="Palculict T."/>
            <person name="Patil S."/>
            <person name="Pu L.-L."/>
            <person name="Saada N."/>
            <person name="Tang L."/>
            <person name="Weissenberger G."/>
            <person name="Zhu Y."/>
            <person name="Hemphill L."/>
            <person name="Shang Y."/>
            <person name="Youmans B."/>
            <person name="Ayvaz T."/>
            <person name="Ross M."/>
            <person name="Santibanez J."/>
            <person name="Aqrawi P."/>
            <person name="Gross S."/>
            <person name="Joshi V."/>
            <person name="Fowler G."/>
            <person name="Nazareth L."/>
            <person name="Reid J."/>
            <person name="Worley K."/>
            <person name="Petrosino J."/>
            <person name="Highlander S."/>
            <person name="Gibbs R."/>
        </authorList>
    </citation>
    <scope>NUCLEOTIDE SEQUENCE [LARGE SCALE GENOMIC DNA]</scope>
    <source>
        <strain evidence="1 2">DSM 10105</strain>
    </source>
</reference>
<dbReference type="SUPFAM" id="SSF140453">
    <property type="entry name" value="EsxAB dimer-like"/>
    <property type="match status" value="1"/>
</dbReference>